<name>A0AAC9F7D3_9ALTE</name>
<proteinExistence type="predicted"/>
<protein>
    <recommendedName>
        <fullName evidence="2">YdbS-like PH domain-containing protein</fullName>
    </recommendedName>
</protein>
<evidence type="ECO:0000259" key="2">
    <source>
        <dbReference type="Pfam" id="PF03703"/>
    </source>
</evidence>
<organism evidence="3 4">
    <name type="scientific">Alteromonas mediterranea</name>
    <dbReference type="NCBI Taxonomy" id="314275"/>
    <lineage>
        <taxon>Bacteria</taxon>
        <taxon>Pseudomonadati</taxon>
        <taxon>Pseudomonadota</taxon>
        <taxon>Gammaproteobacteria</taxon>
        <taxon>Alteromonadales</taxon>
        <taxon>Alteromonadaceae</taxon>
        <taxon>Alteromonas/Salinimonas group</taxon>
        <taxon>Alteromonas</taxon>
    </lineage>
</organism>
<dbReference type="EMBL" id="CP013928">
    <property type="protein sequence ID" value="AMJ79585.1"/>
    <property type="molecule type" value="Genomic_DNA"/>
</dbReference>
<evidence type="ECO:0000313" key="3">
    <source>
        <dbReference type="EMBL" id="AMJ79585.1"/>
    </source>
</evidence>
<keyword evidence="1" id="KW-1133">Transmembrane helix</keyword>
<accession>A0AAC9F7D3</accession>
<dbReference type="PANTHER" id="PTHR34473">
    <property type="entry name" value="UPF0699 TRANSMEMBRANE PROTEIN YDBS"/>
    <property type="match status" value="1"/>
</dbReference>
<evidence type="ECO:0000256" key="1">
    <source>
        <dbReference type="SAM" id="Phobius"/>
    </source>
</evidence>
<dbReference type="AlphaFoldDB" id="A0AAC9F7D3"/>
<dbReference type="PANTHER" id="PTHR34473:SF2">
    <property type="entry name" value="UPF0699 TRANSMEMBRANE PROTEIN YDBT"/>
    <property type="match status" value="1"/>
</dbReference>
<dbReference type="Proteomes" id="UP000061468">
    <property type="component" value="Chromosome"/>
</dbReference>
<feature type="transmembrane region" description="Helical" evidence="1">
    <location>
        <begin position="76"/>
        <end position="97"/>
    </location>
</feature>
<evidence type="ECO:0000313" key="4">
    <source>
        <dbReference type="Proteomes" id="UP000061468"/>
    </source>
</evidence>
<gene>
    <name evidence="3" type="ORF">AV942_15460</name>
</gene>
<reference evidence="3 4" key="1">
    <citation type="submission" date="2015-12" db="EMBL/GenBank/DDBJ databases">
        <title>Intraspecies pangenome expansion in the marine bacterium Alteromonas.</title>
        <authorList>
            <person name="Lopez-Perez M."/>
            <person name="Rodriguez-Valera F."/>
        </authorList>
    </citation>
    <scope>NUCLEOTIDE SEQUENCE [LARGE SCALE GENOMIC DNA]</scope>
    <source>
        <strain evidence="3 4">UM8</strain>
    </source>
</reference>
<sequence>MTDSVQSTAQNPVFSNNQLNVEDIPNLQTLALLPISKKYRAMNIFSIGLIALVLLSIATGLKYQPFWSIPEDLLKAYPYIVTAIVALATIWALYHVFADVRIFYAIREQDISKQSGLIFRKLSCQPILRVQHVEVNRGPLDRWAGLASLQVFSAGGEMHTFEIPGLTLDKAEQLREFILAHKDIGAR</sequence>
<dbReference type="Pfam" id="PF03703">
    <property type="entry name" value="bPH_2"/>
    <property type="match status" value="1"/>
</dbReference>
<dbReference type="RefSeq" id="WP_012519577.1">
    <property type="nucleotide sequence ID" value="NZ_CAKMLI010000023.1"/>
</dbReference>
<feature type="transmembrane region" description="Helical" evidence="1">
    <location>
        <begin position="44"/>
        <end position="64"/>
    </location>
</feature>
<feature type="domain" description="YdbS-like PH" evidence="2">
    <location>
        <begin position="102"/>
        <end position="178"/>
    </location>
</feature>
<keyword evidence="1" id="KW-0812">Transmembrane</keyword>
<dbReference type="InterPro" id="IPR005182">
    <property type="entry name" value="YdbS-like_PH"/>
</dbReference>
<keyword evidence="1" id="KW-0472">Membrane</keyword>